<comment type="caution">
    <text evidence="3">The sequence shown here is derived from an EMBL/GenBank/DDBJ whole genome shotgun (WGS) entry which is preliminary data.</text>
</comment>
<feature type="coiled-coil region" evidence="1">
    <location>
        <begin position="331"/>
        <end position="358"/>
    </location>
</feature>
<dbReference type="EMBL" id="JAIWQS010000008">
    <property type="protein sequence ID" value="KAJ8899040.1"/>
    <property type="molecule type" value="Genomic_DNA"/>
</dbReference>
<accession>A0AAV8U987</accession>
<proteinExistence type="predicted"/>
<evidence type="ECO:0000256" key="2">
    <source>
        <dbReference type="SAM" id="MobiDB-lite"/>
    </source>
</evidence>
<evidence type="ECO:0000313" key="3">
    <source>
        <dbReference type="EMBL" id="KAJ8899040.1"/>
    </source>
</evidence>
<feature type="compositionally biased region" description="Basic and acidic residues" evidence="2">
    <location>
        <begin position="133"/>
        <end position="149"/>
    </location>
</feature>
<organism evidence="3 4">
    <name type="scientific">Erythroxylum novogranatense</name>
    <dbReference type="NCBI Taxonomy" id="1862640"/>
    <lineage>
        <taxon>Eukaryota</taxon>
        <taxon>Viridiplantae</taxon>
        <taxon>Streptophyta</taxon>
        <taxon>Embryophyta</taxon>
        <taxon>Tracheophyta</taxon>
        <taxon>Spermatophyta</taxon>
        <taxon>Magnoliopsida</taxon>
        <taxon>eudicotyledons</taxon>
        <taxon>Gunneridae</taxon>
        <taxon>Pentapetalae</taxon>
        <taxon>rosids</taxon>
        <taxon>fabids</taxon>
        <taxon>Malpighiales</taxon>
        <taxon>Erythroxylaceae</taxon>
        <taxon>Erythroxylum</taxon>
    </lineage>
</organism>
<feature type="region of interest" description="Disordered" evidence="2">
    <location>
        <begin position="1"/>
        <end position="149"/>
    </location>
</feature>
<dbReference type="PANTHER" id="PTHR34466:SF3">
    <property type="entry name" value="OS11G0129800 PROTEIN"/>
    <property type="match status" value="1"/>
</dbReference>
<feature type="region of interest" description="Disordered" evidence="2">
    <location>
        <begin position="371"/>
        <end position="393"/>
    </location>
</feature>
<evidence type="ECO:0000256" key="1">
    <source>
        <dbReference type="SAM" id="Coils"/>
    </source>
</evidence>
<keyword evidence="4" id="KW-1185">Reference proteome</keyword>
<feature type="region of interest" description="Disordered" evidence="2">
    <location>
        <begin position="189"/>
        <end position="234"/>
    </location>
</feature>
<feature type="compositionally biased region" description="Polar residues" evidence="2">
    <location>
        <begin position="189"/>
        <end position="210"/>
    </location>
</feature>
<dbReference type="PANTHER" id="PTHR34466">
    <property type="entry name" value="OS11G0129800 PROTEIN"/>
    <property type="match status" value="1"/>
</dbReference>
<name>A0AAV8U987_9ROSI</name>
<feature type="region of interest" description="Disordered" evidence="2">
    <location>
        <begin position="437"/>
        <end position="461"/>
    </location>
</feature>
<keyword evidence="1" id="KW-0175">Coiled coil</keyword>
<feature type="compositionally biased region" description="Low complexity" evidence="2">
    <location>
        <begin position="223"/>
        <end position="234"/>
    </location>
</feature>
<feature type="compositionally biased region" description="Polar residues" evidence="2">
    <location>
        <begin position="7"/>
        <end position="17"/>
    </location>
</feature>
<gene>
    <name evidence="3" type="ORF">K2173_008869</name>
</gene>
<feature type="compositionally biased region" description="Low complexity" evidence="2">
    <location>
        <begin position="57"/>
        <end position="72"/>
    </location>
</feature>
<protein>
    <submittedName>
        <fullName evidence="3">Uncharacterized protein</fullName>
    </submittedName>
</protein>
<evidence type="ECO:0000313" key="4">
    <source>
        <dbReference type="Proteomes" id="UP001159364"/>
    </source>
</evidence>
<feature type="compositionally biased region" description="Polar residues" evidence="2">
    <location>
        <begin position="84"/>
        <end position="104"/>
    </location>
</feature>
<sequence>MAVAAFKSSSRRASNPASDKENKDNPTSRSRSIAGNKPPPRRSRSVSATPRSHLEASPSSRTQTPTSTPSSSWDFLVKRDNPLYWSSTTISPSDKNDEFASNTSKLDEPTSRSAPLKPKSPSSDCRRGRSVSRKKDFVKSDSRTSKVDVGRRARSVSRLPVARSHFVNSETAVEDVSLLTKYKNRNDWSTGATSNVGAKGTSVRSDSSGFDETKSMQPRLVDSSSNLPSSPTQSLEDMVLGTSFLEAEERTIKAVYEQMKSFQRNDYGGDSSSCMYETVRSEVRRAISDIQDDLETVVRRNNVANIATTNITDIPPDLVNPCAVELVLDIRREFANKLEQSRDRARQLRADLALEEHRGLELSRILKEVLPDPNTPNVQKSRPGRKCSTERRRMSKRLSEEAMAYFDECVSLSTFDSSDFSSQEDAPFKLMGIAPPSGDPASFSQAGSSLGANHWPSSSPCEKQEACSVYSYDDASRQLPTRQWDRKSRFSFSKESSGTFDSQQQVNKCVKVLEKDPSISTTTHYDLDEYSLQASEQSFLFDRLFSKNRMESGSMLLCGAGFAISLSPFTFLI</sequence>
<feature type="compositionally biased region" description="Polar residues" evidence="2">
    <location>
        <begin position="442"/>
        <end position="461"/>
    </location>
</feature>
<dbReference type="Proteomes" id="UP001159364">
    <property type="component" value="Linkage Group LG08"/>
</dbReference>
<dbReference type="AlphaFoldDB" id="A0AAV8U987"/>
<reference evidence="3 4" key="1">
    <citation type="submission" date="2021-09" db="EMBL/GenBank/DDBJ databases">
        <title>Genomic insights and catalytic innovation underlie evolution of tropane alkaloids biosynthesis.</title>
        <authorList>
            <person name="Wang Y.-J."/>
            <person name="Tian T."/>
            <person name="Huang J.-P."/>
            <person name="Huang S.-X."/>
        </authorList>
    </citation>
    <scope>NUCLEOTIDE SEQUENCE [LARGE SCALE GENOMIC DNA]</scope>
    <source>
        <strain evidence="3">KIB-2018</strain>
        <tissue evidence="3">Leaf</tissue>
    </source>
</reference>